<feature type="domain" description="VPS13-like middle region" evidence="1">
    <location>
        <begin position="12"/>
        <end position="131"/>
    </location>
</feature>
<organism evidence="2 3">
    <name type="scientific">Champsocephalus gunnari</name>
    <name type="common">Mackerel icefish</name>
    <dbReference type="NCBI Taxonomy" id="52237"/>
    <lineage>
        <taxon>Eukaryota</taxon>
        <taxon>Metazoa</taxon>
        <taxon>Chordata</taxon>
        <taxon>Craniata</taxon>
        <taxon>Vertebrata</taxon>
        <taxon>Euteleostomi</taxon>
        <taxon>Actinopterygii</taxon>
        <taxon>Neopterygii</taxon>
        <taxon>Teleostei</taxon>
        <taxon>Neoteleostei</taxon>
        <taxon>Acanthomorphata</taxon>
        <taxon>Eupercaria</taxon>
        <taxon>Perciformes</taxon>
        <taxon>Notothenioidei</taxon>
        <taxon>Channichthyidae</taxon>
        <taxon>Champsocephalus</taxon>
    </lineage>
</organism>
<keyword evidence="3" id="KW-1185">Reference proteome</keyword>
<evidence type="ECO:0000259" key="1">
    <source>
        <dbReference type="Pfam" id="PF25033"/>
    </source>
</evidence>
<dbReference type="EMBL" id="JAURVH010001529">
    <property type="protein sequence ID" value="KAK5909076.1"/>
    <property type="molecule type" value="Genomic_DNA"/>
</dbReference>
<evidence type="ECO:0000313" key="2">
    <source>
        <dbReference type="EMBL" id="KAK5909076.1"/>
    </source>
</evidence>
<evidence type="ECO:0000313" key="3">
    <source>
        <dbReference type="Proteomes" id="UP001331515"/>
    </source>
</evidence>
<name>A0AAN8CRS7_CHAGU</name>
<reference evidence="2 3" key="1">
    <citation type="journal article" date="2023" name="Mol. Biol. Evol.">
        <title>Genomics of Secondarily Temperate Adaptation in the Only Non-Antarctic Icefish.</title>
        <authorList>
            <person name="Rivera-Colon A.G."/>
            <person name="Rayamajhi N."/>
            <person name="Minhas B.F."/>
            <person name="Madrigal G."/>
            <person name="Bilyk K.T."/>
            <person name="Yoon V."/>
            <person name="Hune M."/>
            <person name="Gregory S."/>
            <person name="Cheng C.H.C."/>
            <person name="Catchen J.M."/>
        </authorList>
    </citation>
    <scope>NUCLEOTIDE SEQUENCE [LARGE SCALE GENOMIC DNA]</scope>
    <source>
        <tissue evidence="2">White muscle</tissue>
    </source>
</reference>
<proteinExistence type="predicted"/>
<protein>
    <recommendedName>
        <fullName evidence="1">VPS13-like middle region domain-containing protein</fullName>
    </recommendedName>
</protein>
<comment type="caution">
    <text evidence="2">The sequence shown here is derived from an EMBL/GenBank/DDBJ whole genome shotgun (WGS) entry which is preliminary data.</text>
</comment>
<dbReference type="InterPro" id="IPR056747">
    <property type="entry name" value="VPS13-like_M"/>
</dbReference>
<dbReference type="Proteomes" id="UP001331515">
    <property type="component" value="Unassembled WGS sequence"/>
</dbReference>
<dbReference type="AlphaFoldDB" id="A0AAN8CRS7"/>
<sequence>MSAVLGSFHVEVCDDMSSIADIRVTGLDASVSMQAGGQTEVFTRLRDIVVSDLKPGIVHRKAVSIVGGQEVFSFRLSLFPGATEGGGYSDMEKVDGKVTLRLGCIQIVYLHQFLMALLTSFSFQSTSADEVQIQHSALTSILLQLHHLQSTLNTFSPP</sequence>
<dbReference type="Pfam" id="PF25033">
    <property type="entry name" value="VPS13_M"/>
    <property type="match status" value="1"/>
</dbReference>
<accession>A0AAN8CRS7</accession>
<gene>
    <name evidence="2" type="ORF">CgunFtcFv8_017079</name>
</gene>